<keyword evidence="1" id="KW-0805">Transcription regulation</keyword>
<protein>
    <submittedName>
        <fullName evidence="5">AraC family transcriptional regulator</fullName>
    </submittedName>
</protein>
<evidence type="ECO:0000313" key="5">
    <source>
        <dbReference type="EMBL" id="GGA63680.1"/>
    </source>
</evidence>
<dbReference type="InterPro" id="IPR018060">
    <property type="entry name" value="HTH_AraC"/>
</dbReference>
<dbReference type="PROSITE" id="PS01124">
    <property type="entry name" value="HTH_ARAC_FAMILY_2"/>
    <property type="match status" value="1"/>
</dbReference>
<sequence>MLNDMKVDLNAVLANAGLAADLFNRGKIILSADEYFRFWSGIERACEPRDFPLLLAEHMTVESFDAPIFAAICSSDLNTALRRLSHYKPLIGPMILDIKTNPKQTNLWVSCYGQSNNLPTTLGLTELVFFTELSRLATRERIEPINIELPQLPENIAAFEAYFGCRLKQGARVHMSFRHEDARKPFLTQNAAMWEFFEAKLNQKLVDMTANATTVERVRAVLLEALPSGQGAMEQVAGRLAMSKRTLQRKLTAEAETFQSVLQIVRAELADHYLEKSTMPLTEIAFLLGFNEANSFIRAYSSWKGMPPGSYRSRFN</sequence>
<dbReference type="InterPro" id="IPR009057">
    <property type="entry name" value="Homeodomain-like_sf"/>
</dbReference>
<evidence type="ECO:0000256" key="3">
    <source>
        <dbReference type="ARBA" id="ARBA00023163"/>
    </source>
</evidence>
<feature type="domain" description="HTH araC/xylS-type" evidence="4">
    <location>
        <begin position="216"/>
        <end position="314"/>
    </location>
</feature>
<dbReference type="PANTHER" id="PTHR47894:SF1">
    <property type="entry name" value="HTH-TYPE TRANSCRIPTIONAL REGULATOR VQSM"/>
    <property type="match status" value="1"/>
</dbReference>
<dbReference type="PANTHER" id="PTHR47894">
    <property type="entry name" value="HTH-TYPE TRANSCRIPTIONAL REGULATOR GADX"/>
    <property type="match status" value="1"/>
</dbReference>
<dbReference type="Pfam" id="PF12625">
    <property type="entry name" value="Arabinose_bd"/>
    <property type="match status" value="1"/>
</dbReference>
<dbReference type="SMART" id="SM00342">
    <property type="entry name" value="HTH_ARAC"/>
    <property type="match status" value="1"/>
</dbReference>
<evidence type="ECO:0000256" key="1">
    <source>
        <dbReference type="ARBA" id="ARBA00023015"/>
    </source>
</evidence>
<keyword evidence="2" id="KW-0238">DNA-binding</keyword>
<accession>A0A8J2U1S7</accession>
<dbReference type="GO" id="GO:0000976">
    <property type="term" value="F:transcription cis-regulatory region binding"/>
    <property type="evidence" value="ECO:0007669"/>
    <property type="project" value="TreeGrafter"/>
</dbReference>
<dbReference type="InterPro" id="IPR032687">
    <property type="entry name" value="AraC-type_N"/>
</dbReference>
<proteinExistence type="predicted"/>
<keyword evidence="6" id="KW-1185">Reference proteome</keyword>
<dbReference type="EMBL" id="BMDX01000001">
    <property type="protein sequence ID" value="GGA63680.1"/>
    <property type="molecule type" value="Genomic_DNA"/>
</dbReference>
<dbReference type="SUPFAM" id="SSF46689">
    <property type="entry name" value="Homeodomain-like"/>
    <property type="match status" value="1"/>
</dbReference>
<evidence type="ECO:0000256" key="2">
    <source>
        <dbReference type="ARBA" id="ARBA00023125"/>
    </source>
</evidence>
<dbReference type="Gene3D" id="1.10.10.60">
    <property type="entry name" value="Homeodomain-like"/>
    <property type="match status" value="1"/>
</dbReference>
<dbReference type="AlphaFoldDB" id="A0A8J2U1S7"/>
<organism evidence="5 6">
    <name type="scientific">Neiella marina</name>
    <dbReference type="NCBI Taxonomy" id="508461"/>
    <lineage>
        <taxon>Bacteria</taxon>
        <taxon>Pseudomonadati</taxon>
        <taxon>Pseudomonadota</taxon>
        <taxon>Gammaproteobacteria</taxon>
        <taxon>Alteromonadales</taxon>
        <taxon>Echinimonadaceae</taxon>
        <taxon>Neiella</taxon>
    </lineage>
</organism>
<name>A0A8J2U1S7_9GAMM</name>
<comment type="caution">
    <text evidence="5">The sequence shown here is derived from an EMBL/GenBank/DDBJ whole genome shotgun (WGS) entry which is preliminary data.</text>
</comment>
<dbReference type="GO" id="GO:0003700">
    <property type="term" value="F:DNA-binding transcription factor activity"/>
    <property type="evidence" value="ECO:0007669"/>
    <property type="project" value="InterPro"/>
</dbReference>
<dbReference type="Proteomes" id="UP000619743">
    <property type="component" value="Unassembled WGS sequence"/>
</dbReference>
<evidence type="ECO:0000259" key="4">
    <source>
        <dbReference type="PROSITE" id="PS01124"/>
    </source>
</evidence>
<dbReference type="Pfam" id="PF12833">
    <property type="entry name" value="HTH_18"/>
    <property type="match status" value="1"/>
</dbReference>
<gene>
    <name evidence="5" type="ORF">GCM10011369_01270</name>
</gene>
<reference evidence="6" key="1">
    <citation type="journal article" date="2019" name="Int. J. Syst. Evol. Microbiol.">
        <title>The Global Catalogue of Microorganisms (GCM) 10K type strain sequencing project: providing services to taxonomists for standard genome sequencing and annotation.</title>
        <authorList>
            <consortium name="The Broad Institute Genomics Platform"/>
            <consortium name="The Broad Institute Genome Sequencing Center for Infectious Disease"/>
            <person name="Wu L."/>
            <person name="Ma J."/>
        </authorList>
    </citation>
    <scope>NUCLEOTIDE SEQUENCE [LARGE SCALE GENOMIC DNA]</scope>
    <source>
        <strain evidence="6">CGMCC 1.10130</strain>
    </source>
</reference>
<evidence type="ECO:0000313" key="6">
    <source>
        <dbReference type="Proteomes" id="UP000619743"/>
    </source>
</evidence>
<dbReference type="GO" id="GO:0005829">
    <property type="term" value="C:cytosol"/>
    <property type="evidence" value="ECO:0007669"/>
    <property type="project" value="TreeGrafter"/>
</dbReference>
<keyword evidence="3" id="KW-0804">Transcription</keyword>